<dbReference type="PROSITE" id="PS51257">
    <property type="entry name" value="PROKAR_LIPOPROTEIN"/>
    <property type="match status" value="1"/>
</dbReference>
<keyword evidence="4" id="KW-1185">Reference proteome</keyword>
<dbReference type="Proteomes" id="UP000284706">
    <property type="component" value="Unassembled WGS sequence"/>
</dbReference>
<evidence type="ECO:0000313" key="3">
    <source>
        <dbReference type="EMBL" id="PPR04987.1"/>
    </source>
</evidence>
<dbReference type="Pfam" id="PF18885">
    <property type="entry name" value="DUF5648"/>
    <property type="match status" value="1"/>
</dbReference>
<sequence length="189" mass="19820">MRNILSLLSLFLLSCVSAAYGAPAVSSAIVEARSAATCADPSLTVPFVAAFLNTPGATAHAIQPRIVFVHLDSVDAEQWQIQGELFLAWDSPQQFTVPLYQLATAGSKDFTYAIPVDGVTPPTVSGFTTGGIVGYVYATQECGSVPLLAAFQPTVGDHWFTTSAAEHNSLLSLGWADAGTVAFVLPLNS</sequence>
<gene>
    <name evidence="3" type="ORF">CVT26_012581</name>
</gene>
<comment type="caution">
    <text evidence="3">The sequence shown here is derived from an EMBL/GenBank/DDBJ whole genome shotgun (WGS) entry which is preliminary data.</text>
</comment>
<feature type="domain" description="DUF5648" evidence="2">
    <location>
        <begin position="72"/>
        <end position="184"/>
    </location>
</feature>
<evidence type="ECO:0000256" key="1">
    <source>
        <dbReference type="SAM" id="SignalP"/>
    </source>
</evidence>
<accession>A0A409YPQ5</accession>
<proteinExistence type="predicted"/>
<evidence type="ECO:0000259" key="2">
    <source>
        <dbReference type="Pfam" id="PF18885"/>
    </source>
</evidence>
<dbReference type="InterPro" id="IPR043708">
    <property type="entry name" value="DUF5648"/>
</dbReference>
<reference evidence="3 4" key="1">
    <citation type="journal article" date="2018" name="Evol. Lett.">
        <title>Horizontal gene cluster transfer increased hallucinogenic mushroom diversity.</title>
        <authorList>
            <person name="Reynolds H.T."/>
            <person name="Vijayakumar V."/>
            <person name="Gluck-Thaler E."/>
            <person name="Korotkin H.B."/>
            <person name="Matheny P.B."/>
            <person name="Slot J.C."/>
        </authorList>
    </citation>
    <scope>NUCLEOTIDE SEQUENCE [LARGE SCALE GENOMIC DNA]</scope>
    <source>
        <strain evidence="3 4">SRW20</strain>
    </source>
</reference>
<organism evidence="3 4">
    <name type="scientific">Gymnopilus dilepis</name>
    <dbReference type="NCBI Taxonomy" id="231916"/>
    <lineage>
        <taxon>Eukaryota</taxon>
        <taxon>Fungi</taxon>
        <taxon>Dikarya</taxon>
        <taxon>Basidiomycota</taxon>
        <taxon>Agaricomycotina</taxon>
        <taxon>Agaricomycetes</taxon>
        <taxon>Agaricomycetidae</taxon>
        <taxon>Agaricales</taxon>
        <taxon>Agaricineae</taxon>
        <taxon>Hymenogastraceae</taxon>
        <taxon>Gymnopilus</taxon>
    </lineage>
</organism>
<name>A0A409YPQ5_9AGAR</name>
<protein>
    <recommendedName>
        <fullName evidence="2">DUF5648 domain-containing protein</fullName>
    </recommendedName>
</protein>
<evidence type="ECO:0000313" key="4">
    <source>
        <dbReference type="Proteomes" id="UP000284706"/>
    </source>
</evidence>
<dbReference type="AlphaFoldDB" id="A0A409YPQ5"/>
<feature type="signal peptide" evidence="1">
    <location>
        <begin position="1"/>
        <end position="21"/>
    </location>
</feature>
<dbReference type="OrthoDB" id="9971254at2759"/>
<feature type="chain" id="PRO_5019121233" description="DUF5648 domain-containing protein" evidence="1">
    <location>
        <begin position="22"/>
        <end position="189"/>
    </location>
</feature>
<dbReference type="EMBL" id="NHYE01000538">
    <property type="protein sequence ID" value="PPR04987.1"/>
    <property type="molecule type" value="Genomic_DNA"/>
</dbReference>
<dbReference type="InParanoid" id="A0A409YPQ5"/>
<keyword evidence="1" id="KW-0732">Signal</keyword>